<evidence type="ECO:0000256" key="1">
    <source>
        <dbReference type="SAM" id="MobiDB-lite"/>
    </source>
</evidence>
<evidence type="ECO:0000313" key="3">
    <source>
        <dbReference type="EMBL" id="KWZ80946.1"/>
    </source>
</evidence>
<sequence length="738" mass="75596">MKGGATMAHMTGVMTRSLAAAATLALTLAPSAGGPVTAGANPAEGDAGYSKTQNVMSLANSDGVPGRLYVTNQFTVSRGGDIVDYVAGNSGDGSMLAAEYKAVETGKTTQERVKAGQRVLPWSVSIAYGLNGPQVKPSQIAGASGLVDIRITVEPNAAVSNGYAENSIPVVAFTVPSSVSDDITVGDGMTLTTQGSDMLVSGVGEPGKRTVFDCYMNAKNFSMSQLAFVTVQADDTASFVDEVTAVSDRADALVNTLVVTGSASDRKLIEQLTAMRDREQKLGEKAIKEKTAAHKAAFSSYMAHYVGSYTTHLSGSIGSSTQMQALIGTAGELTGDTPMAQAVTDLANAVNAVSAAHEHDGAVHAIDDLIQRIRQRGTSGLADEISQTMAQESTEGATAYKAGQSQLSNAMIPYSMAYTDVYTKHLSELTGGTSAGAARYQQQAIDAANEEFSTSADLQDDNQKVQSAMDALAAASEHTGAANALQQISIQFAGALTSTASTGDAQGGDAAADRVRYGWAGSDTTSMAAKAERKRLAAVSKQEREEAERKAQALASGKTDDDSQSGMSIGDVMGNASGLGMLGGAVKSDGKGGNKDSGDGKDGNASGSGSSSATGTASGSKSASVPKFSPVYGIAGMNPRSPLQSTSSELIDETVAIGDVSDMLVQAAQSLAGSGGGSAAVDGKPVARLAAALRRLSCDGANAYSDHCIADGRHSYDVLSDWNRHTEDLRLLIIMPAV</sequence>
<feature type="compositionally biased region" description="Basic and acidic residues" evidence="1">
    <location>
        <begin position="588"/>
        <end position="602"/>
    </location>
</feature>
<accession>A0A133KN70</accession>
<feature type="signal peptide" evidence="2">
    <location>
        <begin position="1"/>
        <end position="32"/>
    </location>
</feature>
<evidence type="ECO:0008006" key="5">
    <source>
        <dbReference type="Google" id="ProtNLM"/>
    </source>
</evidence>
<feature type="chain" id="PRO_5038792563" description="Tubuliform spidroin" evidence="2">
    <location>
        <begin position="33"/>
        <end position="738"/>
    </location>
</feature>
<feature type="compositionally biased region" description="Basic and acidic residues" evidence="1">
    <location>
        <begin position="530"/>
        <end position="551"/>
    </location>
</feature>
<organism evidence="3 4">
    <name type="scientific">Bifidobacterium bifidum</name>
    <dbReference type="NCBI Taxonomy" id="1681"/>
    <lineage>
        <taxon>Bacteria</taxon>
        <taxon>Bacillati</taxon>
        <taxon>Actinomycetota</taxon>
        <taxon>Actinomycetes</taxon>
        <taxon>Bifidobacteriales</taxon>
        <taxon>Bifidobacteriaceae</taxon>
        <taxon>Bifidobacterium</taxon>
    </lineage>
</organism>
<feature type="region of interest" description="Disordered" evidence="1">
    <location>
        <begin position="525"/>
        <end position="624"/>
    </location>
</feature>
<feature type="compositionally biased region" description="Low complexity" evidence="1">
    <location>
        <begin position="603"/>
        <end position="624"/>
    </location>
</feature>
<protein>
    <recommendedName>
        <fullName evidence="5">Tubuliform spidroin</fullName>
    </recommendedName>
</protein>
<keyword evidence="2" id="KW-0732">Signal</keyword>
<name>A0A133KN70_BIFBI</name>
<evidence type="ECO:0000313" key="4">
    <source>
        <dbReference type="Proteomes" id="UP000070092"/>
    </source>
</evidence>
<dbReference type="EMBL" id="LRPO01000038">
    <property type="protein sequence ID" value="KWZ80946.1"/>
    <property type="molecule type" value="Genomic_DNA"/>
</dbReference>
<comment type="caution">
    <text evidence="3">The sequence shown here is derived from an EMBL/GenBank/DDBJ whole genome shotgun (WGS) entry which is preliminary data.</text>
</comment>
<dbReference type="AlphaFoldDB" id="A0A133KN70"/>
<dbReference type="PATRIC" id="fig|1681.53.peg.1332"/>
<gene>
    <name evidence="3" type="ORF">HMPREF3196_01354</name>
</gene>
<evidence type="ECO:0000256" key="2">
    <source>
        <dbReference type="SAM" id="SignalP"/>
    </source>
</evidence>
<proteinExistence type="predicted"/>
<reference evidence="3 4" key="1">
    <citation type="submission" date="2016-01" db="EMBL/GenBank/DDBJ databases">
        <authorList>
            <person name="Oliw E.H."/>
        </authorList>
    </citation>
    <scope>NUCLEOTIDE SEQUENCE [LARGE SCALE GENOMIC DNA]</scope>
    <source>
        <strain evidence="3 4">MJR8628B</strain>
    </source>
</reference>
<dbReference type="Proteomes" id="UP000070092">
    <property type="component" value="Unassembled WGS sequence"/>
</dbReference>